<reference evidence="2 3" key="1">
    <citation type="submission" date="2016-11" db="EMBL/GenBank/DDBJ databases">
        <title>Networking in microbes: conjugative elements and plasmids in the genus Alteromonas.</title>
        <authorList>
            <person name="Lopez-Perez M."/>
            <person name="Ramon-Marco N."/>
            <person name="Rodriguez-Valera F."/>
        </authorList>
    </citation>
    <scope>NUCLEOTIDE SEQUENCE [LARGE SCALE GENOMIC DNA]</scope>
    <source>
        <strain evidence="2 3">CP48</strain>
    </source>
</reference>
<dbReference type="Proteomes" id="UP000182101">
    <property type="component" value="Chromosome"/>
</dbReference>
<name>A0AAC9JBY5_9ALTE</name>
<dbReference type="Gene3D" id="2.60.120.10">
    <property type="entry name" value="Jelly Rolls"/>
    <property type="match status" value="2"/>
</dbReference>
<dbReference type="InterPro" id="IPR014710">
    <property type="entry name" value="RmlC-like_jellyroll"/>
</dbReference>
<evidence type="ECO:0008006" key="4">
    <source>
        <dbReference type="Google" id="ProtNLM"/>
    </source>
</evidence>
<accession>A0AAC9JBY5</accession>
<evidence type="ECO:0000313" key="3">
    <source>
        <dbReference type="Proteomes" id="UP000182101"/>
    </source>
</evidence>
<dbReference type="InterPro" id="IPR011051">
    <property type="entry name" value="RmlC_Cupin_sf"/>
</dbReference>
<dbReference type="AlphaFoldDB" id="A0AAC9JBY5"/>
<dbReference type="RefSeq" id="WP_071951407.1">
    <property type="nucleotide sequence ID" value="NZ_CP018024.1"/>
</dbReference>
<keyword evidence="1" id="KW-0732">Signal</keyword>
<organism evidence="2 3">
    <name type="scientific">Alteromonas mediterranea</name>
    <dbReference type="NCBI Taxonomy" id="314275"/>
    <lineage>
        <taxon>Bacteria</taxon>
        <taxon>Pseudomonadati</taxon>
        <taxon>Pseudomonadota</taxon>
        <taxon>Gammaproteobacteria</taxon>
        <taxon>Alteromonadales</taxon>
        <taxon>Alteromonadaceae</taxon>
        <taxon>Alteromonas/Salinimonas group</taxon>
        <taxon>Alteromonas</taxon>
    </lineage>
</organism>
<sequence>MKHLKLAKLTIASLLVSASVYIAPSVQAETKVTTAEDINWGYLNPARGDKSPGAADLWGDRTKDTATGMLVRFNKGFESPPHIHNITYRGIVIKGEMHNDDPNAAKMWMPTGSFWTQPAGEDHTTAANDKTNLIYLEIDEGPYLVQPSKEHFDNGERPVNLHVDNMVWLQESDLVNIAANDVSATYLWGDTNSVYGTLVKLPKGFEGSITSSGDEFKAVVIQGSLSYIDENKSNARTLNAGSYVASSTPAKHRLRNISDDETIVYVRASSKYQVNDLVSR</sequence>
<dbReference type="SUPFAM" id="SSF51182">
    <property type="entry name" value="RmlC-like cupins"/>
    <property type="match status" value="1"/>
</dbReference>
<dbReference type="Pfam" id="PF14499">
    <property type="entry name" value="DUF4437"/>
    <property type="match status" value="1"/>
</dbReference>
<feature type="signal peptide" evidence="1">
    <location>
        <begin position="1"/>
        <end position="28"/>
    </location>
</feature>
<feature type="chain" id="PRO_5042137688" description="DUF4437 domain-containing protein" evidence="1">
    <location>
        <begin position="29"/>
        <end position="280"/>
    </location>
</feature>
<gene>
    <name evidence="2" type="ORF">BM524_08145</name>
</gene>
<proteinExistence type="predicted"/>
<dbReference type="EMBL" id="CP018024">
    <property type="protein sequence ID" value="APD89756.1"/>
    <property type="molecule type" value="Genomic_DNA"/>
</dbReference>
<protein>
    <recommendedName>
        <fullName evidence="4">DUF4437 domain-containing protein</fullName>
    </recommendedName>
</protein>
<evidence type="ECO:0000313" key="2">
    <source>
        <dbReference type="EMBL" id="APD89756.1"/>
    </source>
</evidence>
<dbReference type="CDD" id="cd06989">
    <property type="entry name" value="cupin_DRT102"/>
    <property type="match status" value="1"/>
</dbReference>
<evidence type="ECO:0000256" key="1">
    <source>
        <dbReference type="SAM" id="SignalP"/>
    </source>
</evidence>
<dbReference type="InterPro" id="IPR028013">
    <property type="entry name" value="DUF4437"/>
</dbReference>